<organism evidence="3">
    <name type="scientific">Zea mays</name>
    <name type="common">Maize</name>
    <dbReference type="NCBI Taxonomy" id="4577"/>
    <lineage>
        <taxon>Eukaryota</taxon>
        <taxon>Viridiplantae</taxon>
        <taxon>Streptophyta</taxon>
        <taxon>Embryophyta</taxon>
        <taxon>Tracheophyta</taxon>
        <taxon>Spermatophyta</taxon>
        <taxon>Magnoliopsida</taxon>
        <taxon>Liliopsida</taxon>
        <taxon>Poales</taxon>
        <taxon>Poaceae</taxon>
        <taxon>PACMAD clade</taxon>
        <taxon>Panicoideae</taxon>
        <taxon>Andropogonodae</taxon>
        <taxon>Andropogoneae</taxon>
        <taxon>Tripsacinae</taxon>
        <taxon>Zea</taxon>
    </lineage>
</organism>
<sequence length="290" mass="31818">MGTLWPLLYLLDSLSSQYRAAVVASCLPNLPIAAPPWNATSGTVPGAGGRPGSRVHGAPLGGLVLVSKDPDNIRDIATGMVVASMDWPEITKYRGLVSAQPHQEIIEDLFTVSKDPQMGNNVNGGMIRDGVSEGQFNHVLLHEMDAIRKACASLEEGYLPPVTFVVIQKRHHTRLFPEVHGRRDMTDKSGNILLGTVVDQKICHPTEFDFYLCSHAGIQGTSRPTHYHVLYDENELTADALQSLTNNLCYTSIDEGTRGSPSRSPFPFPLQETMLSSQVEGNDRKWHICC</sequence>
<dbReference type="SUPFAM" id="SSF53098">
    <property type="entry name" value="Ribonuclease H-like"/>
    <property type="match status" value="1"/>
</dbReference>
<protein>
    <submittedName>
        <fullName evidence="3">Protein argonaute MEL1</fullName>
    </submittedName>
</protein>
<dbReference type="PROSITE" id="PS50822">
    <property type="entry name" value="PIWI"/>
    <property type="match status" value="1"/>
</dbReference>
<accession>A0A317Y5E4</accession>
<dbReference type="EMBL" id="NCVQ01000001">
    <property type="protein sequence ID" value="PWZ53593.1"/>
    <property type="molecule type" value="Genomic_DNA"/>
</dbReference>
<dbReference type="PANTHER" id="PTHR22891">
    <property type="entry name" value="EUKARYOTIC TRANSLATION INITIATION FACTOR 2C"/>
    <property type="match status" value="1"/>
</dbReference>
<dbReference type="Pfam" id="PF02171">
    <property type="entry name" value="Piwi"/>
    <property type="match status" value="1"/>
</dbReference>
<evidence type="ECO:0000259" key="2">
    <source>
        <dbReference type="PROSITE" id="PS50822"/>
    </source>
</evidence>
<dbReference type="AlphaFoldDB" id="A0A317Y5E4"/>
<gene>
    <name evidence="3" type="primary">MEL1_3</name>
    <name evidence="3" type="ORF">Zm00014a_032145</name>
</gene>
<keyword evidence="1" id="KW-0732">Signal</keyword>
<evidence type="ECO:0000256" key="1">
    <source>
        <dbReference type="SAM" id="SignalP"/>
    </source>
</evidence>
<feature type="chain" id="PRO_5016456607" evidence="1">
    <location>
        <begin position="21"/>
        <end position="290"/>
    </location>
</feature>
<dbReference type="GO" id="GO:0003676">
    <property type="term" value="F:nucleic acid binding"/>
    <property type="evidence" value="ECO:0007669"/>
    <property type="project" value="InterPro"/>
</dbReference>
<evidence type="ECO:0000313" key="3">
    <source>
        <dbReference type="EMBL" id="PWZ53593.1"/>
    </source>
</evidence>
<dbReference type="ExpressionAtlas" id="A0A317Y5E4">
    <property type="expression patterns" value="baseline and differential"/>
</dbReference>
<dbReference type="SMART" id="SM00950">
    <property type="entry name" value="Piwi"/>
    <property type="match status" value="1"/>
</dbReference>
<dbReference type="Proteomes" id="UP000251960">
    <property type="component" value="Chromosome 1"/>
</dbReference>
<comment type="caution">
    <text evidence="3">The sequence shown here is derived from an EMBL/GenBank/DDBJ whole genome shotgun (WGS) entry which is preliminary data.</text>
</comment>
<dbReference type="InterPro" id="IPR003165">
    <property type="entry name" value="Piwi"/>
</dbReference>
<dbReference type="InterPro" id="IPR012337">
    <property type="entry name" value="RNaseH-like_sf"/>
</dbReference>
<dbReference type="InterPro" id="IPR036397">
    <property type="entry name" value="RNaseH_sf"/>
</dbReference>
<dbReference type="Gene3D" id="3.30.420.10">
    <property type="entry name" value="Ribonuclease H-like superfamily/Ribonuclease H"/>
    <property type="match status" value="1"/>
</dbReference>
<reference evidence="3" key="1">
    <citation type="journal article" date="2018" name="Nat. Genet.">
        <title>Extensive intraspecific gene order and gene structural variations between Mo17 and other maize genomes.</title>
        <authorList>
            <person name="Sun S."/>
            <person name="Zhou Y."/>
            <person name="Chen J."/>
            <person name="Shi J."/>
            <person name="Zhao H."/>
            <person name="Zhao H."/>
            <person name="Song W."/>
            <person name="Zhang M."/>
            <person name="Cui Y."/>
            <person name="Dong X."/>
            <person name="Liu H."/>
            <person name="Ma X."/>
            <person name="Jiao Y."/>
            <person name="Wang B."/>
            <person name="Wei X."/>
            <person name="Stein J.C."/>
            <person name="Glaubitz J.C."/>
            <person name="Lu F."/>
            <person name="Yu G."/>
            <person name="Liang C."/>
            <person name="Fengler K."/>
            <person name="Li B."/>
            <person name="Rafalski A."/>
            <person name="Schnable P.S."/>
            <person name="Ware D.H."/>
            <person name="Buckler E.S."/>
            <person name="Lai J."/>
        </authorList>
    </citation>
    <scope>NUCLEOTIDE SEQUENCE [LARGE SCALE GENOMIC DNA]</scope>
    <source>
        <tissue evidence="3">Seedling</tissue>
    </source>
</reference>
<feature type="signal peptide" evidence="1">
    <location>
        <begin position="1"/>
        <end position="20"/>
    </location>
</feature>
<name>A0A317Y5E4_MAIZE</name>
<proteinExistence type="predicted"/>
<feature type="domain" description="Piwi" evidence="2">
    <location>
        <begin position="128"/>
        <end position="267"/>
    </location>
</feature>